<dbReference type="AlphaFoldDB" id="A0A5C0SFA3"/>
<dbReference type="GO" id="GO:0042853">
    <property type="term" value="P:L-alanine catabolic process"/>
    <property type="evidence" value="ECO:0007669"/>
    <property type="project" value="InterPro"/>
</dbReference>
<organism evidence="7 8">
    <name type="scientific">Crassaminicella thermophila</name>
    <dbReference type="NCBI Taxonomy" id="2599308"/>
    <lineage>
        <taxon>Bacteria</taxon>
        <taxon>Bacillati</taxon>
        <taxon>Bacillota</taxon>
        <taxon>Clostridia</taxon>
        <taxon>Eubacteriales</taxon>
        <taxon>Clostridiaceae</taxon>
        <taxon>Crassaminicella</taxon>
    </lineage>
</organism>
<evidence type="ECO:0000256" key="4">
    <source>
        <dbReference type="ARBA" id="ARBA00023002"/>
    </source>
</evidence>
<proteinExistence type="inferred from homology"/>
<dbReference type="SUPFAM" id="SSF51735">
    <property type="entry name" value="NAD(P)-binding Rossmann-fold domains"/>
    <property type="match status" value="1"/>
</dbReference>
<dbReference type="Proteomes" id="UP000324646">
    <property type="component" value="Chromosome"/>
</dbReference>
<protein>
    <recommendedName>
        <fullName evidence="3">alanine dehydrogenase</fullName>
        <ecNumber evidence="3">1.4.1.1</ecNumber>
    </recommendedName>
</protein>
<dbReference type="Gene3D" id="3.40.50.720">
    <property type="entry name" value="NAD(P)-binding Rossmann-like Domain"/>
    <property type="match status" value="2"/>
</dbReference>
<dbReference type="InterPro" id="IPR007698">
    <property type="entry name" value="AlaDH/PNT_NAD(H)-bd"/>
</dbReference>
<dbReference type="SMART" id="SM01002">
    <property type="entry name" value="AlaDh_PNT_C"/>
    <property type="match status" value="1"/>
</dbReference>
<feature type="domain" description="Alanine dehydrogenase/pyridine nucleotide transhydrogenase N-terminal" evidence="6">
    <location>
        <begin position="10"/>
        <end position="143"/>
    </location>
</feature>
<evidence type="ECO:0000256" key="2">
    <source>
        <dbReference type="ARBA" id="ARBA00005689"/>
    </source>
</evidence>
<dbReference type="SMART" id="SM01003">
    <property type="entry name" value="AlaDh_PNT_N"/>
    <property type="match status" value="1"/>
</dbReference>
<dbReference type="GO" id="GO:0005886">
    <property type="term" value="C:plasma membrane"/>
    <property type="evidence" value="ECO:0007669"/>
    <property type="project" value="TreeGrafter"/>
</dbReference>
<sequence>MKRGICMRIGVPKEMANSESRVGMTHKEVEELTKAGHEVYVCSGAGENSGVTDEMYKVAGAHILYEVKEVYEKSDFIVKVKPPTSVELGYLKTGQIIFCYVLPEKNEELTRILLKKRIAAIGYEMVTDKQGSKPLKIPMSEIAGKMAVFNGLKFLQTIHGGKGIMLGALPGLLPSEVVILGAGSAAYGAADIALGIGCNVTILNRSIDRLRNLKNRLKQKAVYLNLSNENICQALIKADLLINTIDQMGDKSRHIVTAQMIKKMKKGSIIIDIACDENGAIETSKLTSHTQPTYTIDGVIHCVIPNLPGIVPQTATFALTEATRSYIMEIANQGFKKAIFNNISLRKGLCTYDGHLMHKKAAENFQIPYSPFEKAF</sequence>
<gene>
    <name evidence="7" type="ORF">FQB35_05780</name>
</gene>
<reference evidence="7 8" key="1">
    <citation type="submission" date="2019-07" db="EMBL/GenBank/DDBJ databases">
        <title>Complete genome of Crassaminicella thermophila SY095.</title>
        <authorList>
            <person name="Li X."/>
        </authorList>
    </citation>
    <scope>NUCLEOTIDE SEQUENCE [LARGE SCALE GENOMIC DNA]</scope>
    <source>
        <strain evidence="7 8">SY095</strain>
    </source>
</reference>
<name>A0A5C0SFA3_CRATE</name>
<dbReference type="InterPro" id="IPR008141">
    <property type="entry name" value="Ala_DH"/>
</dbReference>
<evidence type="ECO:0000313" key="8">
    <source>
        <dbReference type="Proteomes" id="UP000324646"/>
    </source>
</evidence>
<evidence type="ECO:0000256" key="1">
    <source>
        <dbReference type="ARBA" id="ARBA00005206"/>
    </source>
</evidence>
<dbReference type="GO" id="GO:0000286">
    <property type="term" value="F:alanine dehydrogenase activity"/>
    <property type="evidence" value="ECO:0007669"/>
    <property type="project" value="UniProtKB-EC"/>
</dbReference>
<dbReference type="OrthoDB" id="9804592at2"/>
<dbReference type="InterPro" id="IPR007886">
    <property type="entry name" value="AlaDH/PNT_N"/>
</dbReference>
<dbReference type="Pfam" id="PF05222">
    <property type="entry name" value="AlaDh_PNT_N"/>
    <property type="match status" value="1"/>
</dbReference>
<feature type="domain" description="Alanine dehydrogenase/pyridine nucleotide transhydrogenase NAD(H)-binding" evidence="5">
    <location>
        <begin position="155"/>
        <end position="303"/>
    </location>
</feature>
<dbReference type="EMBL" id="CP042243">
    <property type="protein sequence ID" value="QEK11918.1"/>
    <property type="molecule type" value="Genomic_DNA"/>
</dbReference>
<evidence type="ECO:0000256" key="3">
    <source>
        <dbReference type="ARBA" id="ARBA00012897"/>
    </source>
</evidence>
<evidence type="ECO:0000259" key="5">
    <source>
        <dbReference type="SMART" id="SM01002"/>
    </source>
</evidence>
<evidence type="ECO:0000313" key="7">
    <source>
        <dbReference type="EMBL" id="QEK11918.1"/>
    </source>
</evidence>
<dbReference type="PANTHER" id="PTHR42795:SF1">
    <property type="entry name" value="ALANINE DEHYDROGENASE"/>
    <property type="match status" value="1"/>
</dbReference>
<keyword evidence="4" id="KW-0560">Oxidoreductase</keyword>
<dbReference type="Pfam" id="PF01262">
    <property type="entry name" value="AlaDh_PNT_C"/>
    <property type="match status" value="1"/>
</dbReference>
<keyword evidence="8" id="KW-1185">Reference proteome</keyword>
<evidence type="ECO:0000259" key="6">
    <source>
        <dbReference type="SMART" id="SM01003"/>
    </source>
</evidence>
<dbReference type="SUPFAM" id="SSF52283">
    <property type="entry name" value="Formate/glycerate dehydrogenase catalytic domain-like"/>
    <property type="match status" value="1"/>
</dbReference>
<dbReference type="KEGG" id="crs:FQB35_05780"/>
<dbReference type="InterPro" id="IPR036291">
    <property type="entry name" value="NAD(P)-bd_dom_sf"/>
</dbReference>
<dbReference type="CDD" id="cd05305">
    <property type="entry name" value="L-AlaDH"/>
    <property type="match status" value="1"/>
</dbReference>
<comment type="pathway">
    <text evidence="1">Amino-acid degradation; L-alanine degradation via dehydrogenase pathway; NH(3) and pyruvate from L-alanine: step 1/1.</text>
</comment>
<dbReference type="EC" id="1.4.1.1" evidence="3"/>
<dbReference type="PANTHER" id="PTHR42795">
    <property type="entry name" value="ALANINE DEHYDROGENASE"/>
    <property type="match status" value="1"/>
</dbReference>
<accession>A0A5C0SFA3</accession>
<comment type="similarity">
    <text evidence="2">Belongs to the AlaDH/PNT family.</text>
</comment>